<reference evidence="1" key="1">
    <citation type="journal article" date="2023" name="Front. Mar. Sci.">
        <title>A new Merluccius polli reference genome to investigate the effects of global change in West African waters.</title>
        <authorList>
            <person name="Mateo J.L."/>
            <person name="Blanco-Fernandez C."/>
            <person name="Garcia-Vazquez E."/>
            <person name="Machado-Schiaffino G."/>
        </authorList>
    </citation>
    <scope>NUCLEOTIDE SEQUENCE</scope>
    <source>
        <strain evidence="1">C29</strain>
        <tissue evidence="1">Fin</tissue>
    </source>
</reference>
<evidence type="ECO:0000313" key="2">
    <source>
        <dbReference type="Proteomes" id="UP001174136"/>
    </source>
</evidence>
<dbReference type="AlphaFoldDB" id="A0AA47MJG2"/>
<sequence length="147" mass="17119">MDTERHFQYFRMSAGAFDDLLRRVAPHIQHKPSHSAPVSVAERLAVTLRYLATGMSQQATSWGEQWEGIRREFWEMWNYPNCIGAIDGKHVRAPYRVVTATAPPRLPVVLLRLVRIHENTDMFLDTQRTQLFPGLRKNTKDFNLKQN</sequence>
<evidence type="ECO:0000313" key="1">
    <source>
        <dbReference type="EMBL" id="KAK0141458.1"/>
    </source>
</evidence>
<accession>A0AA47MJG2</accession>
<protein>
    <submittedName>
        <fullName evidence="1">Uncharacterized protein</fullName>
    </submittedName>
</protein>
<keyword evidence="2" id="KW-1185">Reference proteome</keyword>
<comment type="caution">
    <text evidence="1">The sequence shown here is derived from an EMBL/GenBank/DDBJ whole genome shotgun (WGS) entry which is preliminary data.</text>
</comment>
<organism evidence="1 2">
    <name type="scientific">Merluccius polli</name>
    <name type="common">Benguela hake</name>
    <name type="synonym">Merluccius cadenati</name>
    <dbReference type="NCBI Taxonomy" id="89951"/>
    <lineage>
        <taxon>Eukaryota</taxon>
        <taxon>Metazoa</taxon>
        <taxon>Chordata</taxon>
        <taxon>Craniata</taxon>
        <taxon>Vertebrata</taxon>
        <taxon>Euteleostomi</taxon>
        <taxon>Actinopterygii</taxon>
        <taxon>Neopterygii</taxon>
        <taxon>Teleostei</taxon>
        <taxon>Neoteleostei</taxon>
        <taxon>Acanthomorphata</taxon>
        <taxon>Zeiogadaria</taxon>
        <taxon>Gadariae</taxon>
        <taxon>Gadiformes</taxon>
        <taxon>Gadoidei</taxon>
        <taxon>Merlucciidae</taxon>
        <taxon>Merluccius</taxon>
    </lineage>
</organism>
<name>A0AA47MJG2_MERPO</name>
<dbReference type="EMBL" id="JAOPHQ010003839">
    <property type="protein sequence ID" value="KAK0141458.1"/>
    <property type="molecule type" value="Genomic_DNA"/>
</dbReference>
<dbReference type="Proteomes" id="UP001174136">
    <property type="component" value="Unassembled WGS sequence"/>
</dbReference>
<gene>
    <name evidence="1" type="ORF">N1851_021443</name>
</gene>
<proteinExistence type="predicted"/>